<dbReference type="SMART" id="SM00066">
    <property type="entry name" value="GAL4"/>
    <property type="match status" value="1"/>
</dbReference>
<accession>A0AAE8SGR0</accession>
<dbReference type="GO" id="GO:0008270">
    <property type="term" value="F:zinc ion binding"/>
    <property type="evidence" value="ECO:0007669"/>
    <property type="project" value="InterPro"/>
</dbReference>
<feature type="domain" description="Zn(2)-C6 fungal-type" evidence="2">
    <location>
        <begin position="9"/>
        <end position="37"/>
    </location>
</feature>
<dbReference type="PANTHER" id="PTHR38111:SF6">
    <property type="entry name" value="FINGER DOMAIN PROTEIN, PUTATIVE (AFU_ORTHOLOGUE AFUA_8G01940)-RELATED"/>
    <property type="match status" value="1"/>
</dbReference>
<dbReference type="PROSITE" id="PS50048">
    <property type="entry name" value="ZN2_CY6_FUNGAL_2"/>
    <property type="match status" value="1"/>
</dbReference>
<dbReference type="SUPFAM" id="SSF57701">
    <property type="entry name" value="Zn2/Cys6 DNA-binding domain"/>
    <property type="match status" value="1"/>
</dbReference>
<gene>
    <name evidence="3" type="ORF">FTOL_04463</name>
</gene>
<dbReference type="InterPro" id="IPR036864">
    <property type="entry name" value="Zn2-C6_fun-type_DNA-bd_sf"/>
</dbReference>
<keyword evidence="1" id="KW-0539">Nucleus</keyword>
<dbReference type="Proteomes" id="UP001187734">
    <property type="component" value="Unassembled WGS sequence"/>
</dbReference>
<dbReference type="InterPro" id="IPR001138">
    <property type="entry name" value="Zn2Cys6_DnaBD"/>
</dbReference>
<dbReference type="CDD" id="cd00067">
    <property type="entry name" value="GAL4"/>
    <property type="match status" value="1"/>
</dbReference>
<name>A0AAE8SGR0_9HYPO</name>
<reference evidence="3" key="1">
    <citation type="submission" date="2018-03" db="EMBL/GenBank/DDBJ databases">
        <authorList>
            <person name="Guldener U."/>
        </authorList>
    </citation>
    <scope>NUCLEOTIDE SEQUENCE</scope>
</reference>
<evidence type="ECO:0000259" key="2">
    <source>
        <dbReference type="PROSITE" id="PS50048"/>
    </source>
</evidence>
<sequence>MVGIPTSKGCLLCLRRSVKCDEERPSCAQCRRGGRTCPGYVRQMKFVDEGPKVRRVTRTPAINDSSTSAVGRIDKRRSHEQHNIASFHHGTRRQAFRLNQPNISNVERNQLLSSFISAMFPLGAASAQTSFLGSWLWHVPPRLGNSAALDHAASSVAWAYFAKLSADKAILRNAEISYIRAVKSLASALDYPKQRLGSNVLCATLLLGHYETFVNVNYAWIRHAGGAARLMQLRGAERCYESAFEYSMFLTCRGAIISEALASGTSCILDSKSWRNIPDGLIEFPLLPSSPEVYHQIFGYFAVIPGLQREIKLFTGDISSDTFHSLLSTAQRLRQDMRNWYGRYTSLDNGLRKPLAVSPVLKGYPFHSQYIYHDILSASIITTYYAYSIIHNQAITTLQPSAIGVTENVELASAICMAVDYCLHAGYCGIQTMRFSLPIAHSALPAQYHSWTNAWIDKFSAIQVATTIQPLHT</sequence>
<protein>
    <recommendedName>
        <fullName evidence="2">Zn(2)-C6 fungal-type domain-containing protein</fullName>
    </recommendedName>
</protein>
<dbReference type="AlphaFoldDB" id="A0AAE8SGR0"/>
<dbReference type="InterPro" id="IPR021858">
    <property type="entry name" value="Fun_TF"/>
</dbReference>
<keyword evidence="4" id="KW-1185">Reference proteome</keyword>
<proteinExistence type="predicted"/>
<dbReference type="GO" id="GO:0000981">
    <property type="term" value="F:DNA-binding transcription factor activity, RNA polymerase II-specific"/>
    <property type="evidence" value="ECO:0007669"/>
    <property type="project" value="InterPro"/>
</dbReference>
<evidence type="ECO:0000313" key="4">
    <source>
        <dbReference type="Proteomes" id="UP001187734"/>
    </source>
</evidence>
<comment type="caution">
    <text evidence="3">The sequence shown here is derived from an EMBL/GenBank/DDBJ whole genome shotgun (WGS) entry which is preliminary data.</text>
</comment>
<dbReference type="Pfam" id="PF11951">
    <property type="entry name" value="Fungal_trans_2"/>
    <property type="match status" value="1"/>
</dbReference>
<dbReference type="InterPro" id="IPR053178">
    <property type="entry name" value="Osmoadaptation_assoc"/>
</dbReference>
<dbReference type="PANTHER" id="PTHR38111">
    <property type="entry name" value="ZN(2)-C6 FUNGAL-TYPE DOMAIN-CONTAINING PROTEIN-RELATED"/>
    <property type="match status" value="1"/>
</dbReference>
<evidence type="ECO:0000313" key="3">
    <source>
        <dbReference type="EMBL" id="SPJ74732.1"/>
    </source>
</evidence>
<dbReference type="Gene3D" id="4.10.240.10">
    <property type="entry name" value="Zn(2)-C6 fungal-type DNA-binding domain"/>
    <property type="match status" value="1"/>
</dbReference>
<dbReference type="EMBL" id="ONZP01000134">
    <property type="protein sequence ID" value="SPJ74732.1"/>
    <property type="molecule type" value="Genomic_DNA"/>
</dbReference>
<evidence type="ECO:0000256" key="1">
    <source>
        <dbReference type="ARBA" id="ARBA00023242"/>
    </source>
</evidence>
<organism evidence="3 4">
    <name type="scientific">Fusarium torulosum</name>
    <dbReference type="NCBI Taxonomy" id="33205"/>
    <lineage>
        <taxon>Eukaryota</taxon>
        <taxon>Fungi</taxon>
        <taxon>Dikarya</taxon>
        <taxon>Ascomycota</taxon>
        <taxon>Pezizomycotina</taxon>
        <taxon>Sordariomycetes</taxon>
        <taxon>Hypocreomycetidae</taxon>
        <taxon>Hypocreales</taxon>
        <taxon>Nectriaceae</taxon>
        <taxon>Fusarium</taxon>
    </lineage>
</organism>